<protein>
    <recommendedName>
        <fullName evidence="1">Kinetochore protein Spc24</fullName>
    </recommendedName>
</protein>
<evidence type="ECO:0000313" key="3">
    <source>
        <dbReference type="EMBL" id="PSS37429.1"/>
    </source>
</evidence>
<comment type="subunit">
    <text evidence="1">Component of the NDC80 complex.</text>
</comment>
<feature type="region of interest" description="Disordered" evidence="2">
    <location>
        <begin position="98"/>
        <end position="118"/>
    </location>
</feature>
<dbReference type="GO" id="GO:0000776">
    <property type="term" value="C:kinetochore"/>
    <property type="evidence" value="ECO:0007669"/>
    <property type="project" value="UniProtKB-KW"/>
</dbReference>
<keyword evidence="1" id="KW-0158">Chromosome</keyword>
<keyword evidence="1" id="KW-0132">Cell division</keyword>
<keyword evidence="1" id="KW-0137">Centromere</keyword>
<organism evidence="3 4">
    <name type="scientific">Hermanssonia centrifuga</name>
    <dbReference type="NCBI Taxonomy" id="98765"/>
    <lineage>
        <taxon>Eukaryota</taxon>
        <taxon>Fungi</taxon>
        <taxon>Dikarya</taxon>
        <taxon>Basidiomycota</taxon>
        <taxon>Agaricomycotina</taxon>
        <taxon>Agaricomycetes</taxon>
        <taxon>Polyporales</taxon>
        <taxon>Meruliaceae</taxon>
        <taxon>Hermanssonia</taxon>
    </lineage>
</organism>
<keyword evidence="1" id="KW-0995">Kinetochore</keyword>
<dbReference type="Pfam" id="PF08286">
    <property type="entry name" value="Spc24"/>
    <property type="match status" value="1"/>
</dbReference>
<evidence type="ECO:0000256" key="2">
    <source>
        <dbReference type="SAM" id="MobiDB-lite"/>
    </source>
</evidence>
<keyword evidence="1" id="KW-0498">Mitosis</keyword>
<evidence type="ECO:0000313" key="4">
    <source>
        <dbReference type="Proteomes" id="UP000186601"/>
    </source>
</evidence>
<proteinExistence type="inferred from homology"/>
<name>A0A2R6S5D5_9APHY</name>
<feature type="compositionally biased region" description="Low complexity" evidence="2">
    <location>
        <begin position="46"/>
        <end position="57"/>
    </location>
</feature>
<comment type="caution">
    <text evidence="3">The sequence shown here is derived from an EMBL/GenBank/DDBJ whole genome shotgun (WGS) entry which is preliminary data.</text>
</comment>
<keyword evidence="1" id="KW-0539">Nucleus</keyword>
<dbReference type="OrthoDB" id="3344830at2759"/>
<feature type="region of interest" description="Disordered" evidence="2">
    <location>
        <begin position="46"/>
        <end position="70"/>
    </location>
</feature>
<comment type="function">
    <text evidence="1">Acts as a component of the essential kinetochore-associated NDC80 complex, which is required for chromosome segregation and spindle checkpoint activity.</text>
</comment>
<dbReference type="EMBL" id="MLYV02000043">
    <property type="protein sequence ID" value="PSS37429.1"/>
    <property type="molecule type" value="Genomic_DNA"/>
</dbReference>
<dbReference type="Proteomes" id="UP000186601">
    <property type="component" value="Unassembled WGS sequence"/>
</dbReference>
<dbReference type="AlphaFoldDB" id="A0A2R6S5D5"/>
<comment type="similarity">
    <text evidence="1">Belongs to the SPC24 family.</text>
</comment>
<dbReference type="GO" id="GO:0005634">
    <property type="term" value="C:nucleus"/>
    <property type="evidence" value="ECO:0007669"/>
    <property type="project" value="UniProtKB-SubCell"/>
</dbReference>
<accession>A0A2R6S5D5</accession>
<keyword evidence="1" id="KW-0131">Cell cycle</keyword>
<comment type="subcellular location">
    <subcellularLocation>
        <location evidence="1">Nucleus</location>
    </subcellularLocation>
    <subcellularLocation>
        <location evidence="1">Chromosome</location>
        <location evidence="1">Centromere</location>
        <location evidence="1">Kinetochore</location>
    </subcellularLocation>
</comment>
<dbReference type="STRING" id="98765.A0A2R6S5D5"/>
<gene>
    <name evidence="3" type="ORF">PHLCEN_2v733</name>
</gene>
<reference evidence="3 4" key="1">
    <citation type="submission" date="2018-02" db="EMBL/GenBank/DDBJ databases">
        <title>Genome sequence of the basidiomycete white-rot fungus Phlebia centrifuga.</title>
        <authorList>
            <person name="Granchi Z."/>
            <person name="Peng M."/>
            <person name="de Vries R.P."/>
            <person name="Hilden K."/>
            <person name="Makela M.R."/>
            <person name="Grigoriev I."/>
            <person name="Riley R."/>
        </authorList>
    </citation>
    <scope>NUCLEOTIDE SEQUENCE [LARGE SCALE GENOMIC DNA]</scope>
    <source>
        <strain evidence="3 4">FBCC195</strain>
    </source>
</reference>
<sequence>MDPDEEYMTIASAEEQMSITETARKKDVDGARMKLKALAKVLEAARVSSTRPSSVPSAEAHSNTLNKQDGNRISLAKAINEAESSLASKEAELARLRDELHALEESDPAAEHELDASA</sequence>
<evidence type="ECO:0000256" key="1">
    <source>
        <dbReference type="RuleBase" id="RU368011"/>
    </source>
</evidence>
<dbReference type="InterPro" id="IPR013252">
    <property type="entry name" value="Ndc80_Spc24"/>
</dbReference>
<dbReference type="GO" id="GO:0051301">
    <property type="term" value="P:cell division"/>
    <property type="evidence" value="ECO:0007669"/>
    <property type="project" value="UniProtKB-UniRule"/>
</dbReference>
<keyword evidence="4" id="KW-1185">Reference proteome</keyword>